<accession>A0A4R0YKE7</accession>
<gene>
    <name evidence="1" type="ORF">EZM97_22490</name>
</gene>
<organism evidence="1 2">
    <name type="scientific">Dyella soli</name>
    <dbReference type="NCBI Taxonomy" id="522319"/>
    <lineage>
        <taxon>Bacteria</taxon>
        <taxon>Pseudomonadati</taxon>
        <taxon>Pseudomonadota</taxon>
        <taxon>Gammaproteobacteria</taxon>
        <taxon>Lysobacterales</taxon>
        <taxon>Rhodanobacteraceae</taxon>
        <taxon>Dyella</taxon>
    </lineage>
</organism>
<reference evidence="1 2" key="1">
    <citation type="submission" date="2019-02" db="EMBL/GenBank/DDBJ databases">
        <title>Dyella amyloliquefaciens sp. nov., isolated from forest soil.</title>
        <authorList>
            <person name="Gao Z.-H."/>
            <person name="Qiu L.-H."/>
        </authorList>
    </citation>
    <scope>NUCLEOTIDE SEQUENCE [LARGE SCALE GENOMIC DNA]</scope>
    <source>
        <strain evidence="1 2">KACC 12747</strain>
    </source>
</reference>
<evidence type="ECO:0000313" key="1">
    <source>
        <dbReference type="EMBL" id="TCI09011.1"/>
    </source>
</evidence>
<dbReference type="Proteomes" id="UP000291822">
    <property type="component" value="Unassembled WGS sequence"/>
</dbReference>
<dbReference type="EMBL" id="SJTG01000003">
    <property type="protein sequence ID" value="TCI09011.1"/>
    <property type="molecule type" value="Genomic_DNA"/>
</dbReference>
<dbReference type="AlphaFoldDB" id="A0A4R0YKE7"/>
<name>A0A4R0YKE7_9GAMM</name>
<dbReference type="RefSeq" id="WP_131410996.1">
    <property type="nucleotide sequence ID" value="NZ_SJTG01000003.1"/>
</dbReference>
<protein>
    <submittedName>
        <fullName evidence="1">Uncharacterized protein</fullName>
    </submittedName>
</protein>
<evidence type="ECO:0000313" key="2">
    <source>
        <dbReference type="Proteomes" id="UP000291822"/>
    </source>
</evidence>
<keyword evidence="2" id="KW-1185">Reference proteome</keyword>
<comment type="caution">
    <text evidence="1">The sequence shown here is derived from an EMBL/GenBank/DDBJ whole genome shotgun (WGS) entry which is preliminary data.</text>
</comment>
<sequence>MKNDSADHLELKVELEHDLRDGDDLNLLVINKGGHHHAFDKVANTDHAHTITWTLAGNAAGGEFCALDDEETPGFLWLMKTPSEKIFHKLQRIGKDTLTIHNHHHDKSSEGTWHYQLFARFGDKVYGVPLTYACGKASSPNPTIKNT</sequence>
<proteinExistence type="predicted"/>